<evidence type="ECO:0000313" key="2">
    <source>
        <dbReference type="EMBL" id="APC47714.1"/>
    </source>
</evidence>
<dbReference type="Proteomes" id="UP000182945">
    <property type="component" value="Chromosome"/>
</dbReference>
<keyword evidence="1" id="KW-0472">Membrane</keyword>
<proteinExistence type="predicted"/>
<evidence type="ECO:0000256" key="1">
    <source>
        <dbReference type="SAM" id="Phobius"/>
    </source>
</evidence>
<sequence length="62" mass="6735">MSARLLKGLLGAAVFAVISLIINLIMGSMDWNHLIGTTIGGFVVGFFFISFTSRKSQSKKQD</sequence>
<dbReference type="RefSeq" id="WP_071648589.1">
    <property type="nucleotide sequence ID" value="NZ_CP017962.1"/>
</dbReference>
<dbReference type="AlphaFoldDB" id="A0AAC9J139"/>
<keyword evidence="1" id="KW-0812">Transmembrane</keyword>
<feature type="transmembrane region" description="Helical" evidence="1">
    <location>
        <begin position="31"/>
        <end position="51"/>
    </location>
</feature>
<accession>A0AAC9J139</accession>
<feature type="transmembrane region" description="Helical" evidence="1">
    <location>
        <begin position="5"/>
        <end position="25"/>
    </location>
</feature>
<protein>
    <submittedName>
        <fullName evidence="2">Uncharacterized protein</fullName>
    </submittedName>
</protein>
<reference evidence="2 3" key="1">
    <citation type="submission" date="2016-11" db="EMBL/GenBank/DDBJ databases">
        <title>Complete genome sequencing of Virgibacillus halodenitrificans PDB-F2.</title>
        <authorList>
            <person name="Sun Z."/>
            <person name="Zhou Y."/>
            <person name="Li H."/>
        </authorList>
    </citation>
    <scope>NUCLEOTIDE SEQUENCE [LARGE SCALE GENOMIC DNA]</scope>
    <source>
        <strain evidence="2 3">PDB-F2</strain>
    </source>
</reference>
<keyword evidence="1" id="KW-1133">Transmembrane helix</keyword>
<dbReference type="KEGG" id="vhl:BME96_05815"/>
<organism evidence="2 3">
    <name type="scientific">Virgibacillus halodenitrificans</name>
    <name type="common">Bacillus halodenitrificans</name>
    <dbReference type="NCBI Taxonomy" id="1482"/>
    <lineage>
        <taxon>Bacteria</taxon>
        <taxon>Bacillati</taxon>
        <taxon>Bacillota</taxon>
        <taxon>Bacilli</taxon>
        <taxon>Bacillales</taxon>
        <taxon>Bacillaceae</taxon>
        <taxon>Virgibacillus</taxon>
    </lineage>
</organism>
<evidence type="ECO:0000313" key="3">
    <source>
        <dbReference type="Proteomes" id="UP000182945"/>
    </source>
</evidence>
<name>A0AAC9J139_VIRHA</name>
<gene>
    <name evidence="2" type="ORF">BME96_05815</name>
</gene>
<dbReference type="EMBL" id="CP017962">
    <property type="protein sequence ID" value="APC47714.1"/>
    <property type="molecule type" value="Genomic_DNA"/>
</dbReference>
<dbReference type="GeneID" id="71513898"/>